<evidence type="ECO:0000313" key="9">
    <source>
        <dbReference type="Proteomes" id="UP000008366"/>
    </source>
</evidence>
<dbReference type="PANTHER" id="PTHR10188:SF6">
    <property type="entry name" value="N(4)-(BETA-N-ACETYLGLUCOSAMINYL)-L-ASPARAGINASE"/>
    <property type="match status" value="1"/>
</dbReference>
<keyword evidence="1" id="KW-0645">Protease</keyword>
<protein>
    <submittedName>
        <fullName evidence="8">Isoaspartyl peptidase</fullName>
    </submittedName>
</protein>
<reference evidence="8 9" key="1">
    <citation type="submission" date="2012-08" db="EMBL/GenBank/DDBJ databases">
        <title>Whole genome shotgun sequence of Kineosphaera limosa NBRC 100340.</title>
        <authorList>
            <person name="Yoshida I."/>
            <person name="Isaki S."/>
            <person name="Hosoyama A."/>
            <person name="Tsuchikane K."/>
            <person name="Katsumata H."/>
            <person name="Ando Y."/>
            <person name="Ohji S."/>
            <person name="Hamada M."/>
            <person name="Tamura T."/>
            <person name="Yamazoe A."/>
            <person name="Yamazaki S."/>
            <person name="Fujita N."/>
        </authorList>
    </citation>
    <scope>NUCLEOTIDE SEQUENCE [LARGE SCALE GENOMIC DNA]</scope>
    <source>
        <strain evidence="8 9">NBRC 100340</strain>
    </source>
</reference>
<dbReference type="GO" id="GO:0016811">
    <property type="term" value="F:hydrolase activity, acting on carbon-nitrogen (but not peptide) bonds, in linear amides"/>
    <property type="evidence" value="ECO:0007669"/>
    <property type="project" value="UniProtKB-ARBA"/>
</dbReference>
<feature type="binding site" evidence="5">
    <location>
        <begin position="222"/>
        <end position="225"/>
    </location>
    <ligand>
        <name>substrate</name>
    </ligand>
</feature>
<evidence type="ECO:0000256" key="3">
    <source>
        <dbReference type="ARBA" id="ARBA00022813"/>
    </source>
</evidence>
<evidence type="ECO:0000256" key="7">
    <source>
        <dbReference type="SAM" id="MobiDB-lite"/>
    </source>
</evidence>
<dbReference type="GO" id="GO:0006508">
    <property type="term" value="P:proteolysis"/>
    <property type="evidence" value="ECO:0007669"/>
    <property type="project" value="UniProtKB-KW"/>
</dbReference>
<dbReference type="InterPro" id="IPR029055">
    <property type="entry name" value="Ntn_hydrolases_N"/>
</dbReference>
<dbReference type="AlphaFoldDB" id="K6WNS8"/>
<comment type="caution">
    <text evidence="8">The sequence shown here is derived from an EMBL/GenBank/DDBJ whole genome shotgun (WGS) entry which is preliminary data.</text>
</comment>
<keyword evidence="9" id="KW-1185">Reference proteome</keyword>
<evidence type="ECO:0000256" key="1">
    <source>
        <dbReference type="ARBA" id="ARBA00022670"/>
    </source>
</evidence>
<dbReference type="Gene3D" id="3.60.20.30">
    <property type="entry name" value="(Glycosyl)asparaginase"/>
    <property type="match status" value="1"/>
</dbReference>
<accession>K6WNS8</accession>
<dbReference type="STRING" id="1184609.KILIM_021_00060"/>
<dbReference type="Pfam" id="PF01112">
    <property type="entry name" value="Asparaginase_2"/>
    <property type="match status" value="1"/>
</dbReference>
<evidence type="ECO:0000256" key="2">
    <source>
        <dbReference type="ARBA" id="ARBA00022801"/>
    </source>
</evidence>
<name>K6WNS8_9MICO</name>
<dbReference type="FunFam" id="3.60.20.30:FF:000001">
    <property type="entry name" value="Isoaspartyl peptidase/L-asparaginase"/>
    <property type="match status" value="1"/>
</dbReference>
<dbReference type="Proteomes" id="UP000008366">
    <property type="component" value="Unassembled WGS sequence"/>
</dbReference>
<dbReference type="PANTHER" id="PTHR10188">
    <property type="entry name" value="L-ASPARAGINASE"/>
    <property type="match status" value="1"/>
</dbReference>
<dbReference type="OrthoDB" id="9780217at2"/>
<gene>
    <name evidence="8" type="primary">iaaA</name>
    <name evidence="8" type="ORF">KILIM_021_00060</name>
</gene>
<evidence type="ECO:0000313" key="8">
    <source>
        <dbReference type="EMBL" id="GAB95466.1"/>
    </source>
</evidence>
<keyword evidence="2" id="KW-0378">Hydrolase</keyword>
<feature type="site" description="Cleavage; by autolysis" evidence="6">
    <location>
        <begin position="193"/>
        <end position="194"/>
    </location>
</feature>
<dbReference type="eggNOG" id="COG1446">
    <property type="taxonomic scope" value="Bacteria"/>
</dbReference>
<dbReference type="SUPFAM" id="SSF56235">
    <property type="entry name" value="N-terminal nucleophile aminohydrolases (Ntn hydrolases)"/>
    <property type="match status" value="1"/>
</dbReference>
<keyword evidence="3" id="KW-0068">Autocatalytic cleavage</keyword>
<feature type="compositionally biased region" description="Basic and acidic residues" evidence="7">
    <location>
        <begin position="42"/>
        <end position="56"/>
    </location>
</feature>
<dbReference type="GO" id="GO:0008233">
    <property type="term" value="F:peptidase activity"/>
    <property type="evidence" value="ECO:0007669"/>
    <property type="project" value="UniProtKB-KW"/>
</dbReference>
<dbReference type="InterPro" id="IPR000246">
    <property type="entry name" value="Peptidase_T2"/>
</dbReference>
<evidence type="ECO:0000256" key="4">
    <source>
        <dbReference type="PIRSR" id="PIRSR600246-1"/>
    </source>
</evidence>
<feature type="region of interest" description="Disordered" evidence="7">
    <location>
        <begin position="34"/>
        <end position="57"/>
    </location>
</feature>
<evidence type="ECO:0000256" key="5">
    <source>
        <dbReference type="PIRSR" id="PIRSR600246-2"/>
    </source>
</evidence>
<dbReference type="RefSeq" id="WP_006591998.1">
    <property type="nucleotide sequence ID" value="NZ_BAHD01000021.1"/>
</dbReference>
<sequence>MTDPTPLGRDGGRRGREPVLLRVPAWGPYALAVHGGAGPRGRHTDEPDRSEHEAGLKRSLSAGEEVLQAGGSAADAVCAAVVQLEDCELFNAGVGAALTQAGTAELDACLMTGDGCAGAVAVARYARNPILAARAVMAHTRHVLLADPDPRRLREWGCAVADPAEFVTQRALTALADRAGSREPRGSESEAHGTVGAVARDRDGRVAAATSTGGLTGQLVGRIGDSPLPGAGTFADDATLAISATGTGEFFVRGAFAHDVFARMRYGGWPLDEALAAALTELIAARGADGGAISVTPAGDVVLAYNSEQMYRGYLDARGPTALI</sequence>
<evidence type="ECO:0000256" key="6">
    <source>
        <dbReference type="PIRSR" id="PIRSR600246-3"/>
    </source>
</evidence>
<feature type="binding site" evidence="5">
    <location>
        <begin position="245"/>
        <end position="248"/>
    </location>
    <ligand>
        <name>substrate</name>
    </ligand>
</feature>
<feature type="active site" description="Nucleophile" evidence="4">
    <location>
        <position position="194"/>
    </location>
</feature>
<proteinExistence type="predicted"/>
<organism evidence="8 9">
    <name type="scientific">Kineosphaera limosa NBRC 100340</name>
    <dbReference type="NCBI Taxonomy" id="1184609"/>
    <lineage>
        <taxon>Bacteria</taxon>
        <taxon>Bacillati</taxon>
        <taxon>Actinomycetota</taxon>
        <taxon>Actinomycetes</taxon>
        <taxon>Micrococcales</taxon>
        <taxon>Dermatophilaceae</taxon>
        <taxon>Kineosphaera</taxon>
    </lineage>
</organism>
<dbReference type="EMBL" id="BAHD01000021">
    <property type="protein sequence ID" value="GAB95466.1"/>
    <property type="molecule type" value="Genomic_DNA"/>
</dbReference>